<dbReference type="AlphaFoldDB" id="A0A1N6DF55"/>
<organism evidence="2 3">
    <name type="scientific">Algoriphagus halophilus</name>
    <dbReference type="NCBI Taxonomy" id="226505"/>
    <lineage>
        <taxon>Bacteria</taxon>
        <taxon>Pseudomonadati</taxon>
        <taxon>Bacteroidota</taxon>
        <taxon>Cytophagia</taxon>
        <taxon>Cytophagales</taxon>
        <taxon>Cyclobacteriaceae</taxon>
        <taxon>Algoriphagus</taxon>
    </lineage>
</organism>
<name>A0A1N6DF55_9BACT</name>
<dbReference type="OrthoDB" id="840017at2"/>
<sequence>MGFIPIFLTLGGACLLFFLTVRTTLQRKVNLQREISSKLGINHPELDIFLGEIADPELISKKWKEVHADKKIPKKTLEQIKALKINKLQYNQLIKKAPYNWVAKISGYSAI</sequence>
<keyword evidence="1" id="KW-1133">Transmembrane helix</keyword>
<evidence type="ECO:0000256" key="1">
    <source>
        <dbReference type="SAM" id="Phobius"/>
    </source>
</evidence>
<dbReference type="EMBL" id="FSRC01000001">
    <property type="protein sequence ID" value="SIN69347.1"/>
    <property type="molecule type" value="Genomic_DNA"/>
</dbReference>
<keyword evidence="1" id="KW-0812">Transmembrane</keyword>
<dbReference type="STRING" id="226505.SAMN05444394_0809"/>
<dbReference type="Proteomes" id="UP000185221">
    <property type="component" value="Unassembled WGS sequence"/>
</dbReference>
<feature type="transmembrane region" description="Helical" evidence="1">
    <location>
        <begin position="6"/>
        <end position="25"/>
    </location>
</feature>
<dbReference type="RefSeq" id="WP_074223530.1">
    <property type="nucleotide sequence ID" value="NZ_FSRC01000001.1"/>
</dbReference>
<reference evidence="3" key="1">
    <citation type="submission" date="2016-11" db="EMBL/GenBank/DDBJ databases">
        <authorList>
            <person name="Varghese N."/>
            <person name="Submissions S."/>
        </authorList>
    </citation>
    <scope>NUCLEOTIDE SEQUENCE [LARGE SCALE GENOMIC DNA]</scope>
    <source>
        <strain evidence="3">DSM 15292</strain>
    </source>
</reference>
<accession>A0A1N6DF55</accession>
<keyword evidence="3" id="KW-1185">Reference proteome</keyword>
<proteinExistence type="predicted"/>
<evidence type="ECO:0000313" key="2">
    <source>
        <dbReference type="EMBL" id="SIN69347.1"/>
    </source>
</evidence>
<keyword evidence="1" id="KW-0472">Membrane</keyword>
<protein>
    <submittedName>
        <fullName evidence="2">Uncharacterized protein</fullName>
    </submittedName>
</protein>
<evidence type="ECO:0000313" key="3">
    <source>
        <dbReference type="Proteomes" id="UP000185221"/>
    </source>
</evidence>
<gene>
    <name evidence="2" type="ORF">SAMN05444394_0809</name>
</gene>